<comment type="caution">
    <text evidence="2">The sequence shown here is derived from an EMBL/GenBank/DDBJ whole genome shotgun (WGS) entry which is preliminary data.</text>
</comment>
<sequence length="168" mass="19421">MIFRKTKKEEVNEVMKIINEGKILLKNNGIDQWQNGYPNEEVILRDILNDESYVLEHNNKIIGTTALSFNGEKTYETIYEGKWISNGKYAVVHRIAACKIDEIKSIGTEILKKVEKICLLRNIKNIKIDTHENNKAMQGLLLKNNYIYCGVIYLEDGSKRLAFEKVIL</sequence>
<evidence type="ECO:0000259" key="1">
    <source>
        <dbReference type="PROSITE" id="PS51186"/>
    </source>
</evidence>
<feature type="domain" description="N-acetyltransferase" evidence="1">
    <location>
        <begin position="1"/>
        <end position="168"/>
    </location>
</feature>
<dbReference type="RefSeq" id="WP_191748911.1">
    <property type="nucleotide sequence ID" value="NZ_JACSQZ010000010.1"/>
</dbReference>
<name>A0ABR8Q1S0_9CLOT</name>
<evidence type="ECO:0000313" key="2">
    <source>
        <dbReference type="EMBL" id="MBD7914367.1"/>
    </source>
</evidence>
<dbReference type="InterPro" id="IPR000182">
    <property type="entry name" value="GNAT_dom"/>
</dbReference>
<dbReference type="InterPro" id="IPR016181">
    <property type="entry name" value="Acyl_CoA_acyltransferase"/>
</dbReference>
<dbReference type="Gene3D" id="3.40.630.30">
    <property type="match status" value="1"/>
</dbReference>
<protein>
    <submittedName>
        <fullName evidence="2">GNAT family N-acetyltransferase</fullName>
    </submittedName>
</protein>
<reference evidence="2 3" key="1">
    <citation type="submission" date="2020-08" db="EMBL/GenBank/DDBJ databases">
        <title>A Genomic Blueprint of the Chicken Gut Microbiome.</title>
        <authorList>
            <person name="Gilroy R."/>
            <person name="Ravi A."/>
            <person name="Getino M."/>
            <person name="Pursley I."/>
            <person name="Horton D.L."/>
            <person name="Alikhan N.-F."/>
            <person name="Baker D."/>
            <person name="Gharbi K."/>
            <person name="Hall N."/>
            <person name="Watson M."/>
            <person name="Adriaenssens E.M."/>
            <person name="Foster-Nyarko E."/>
            <person name="Jarju S."/>
            <person name="Secka A."/>
            <person name="Antonio M."/>
            <person name="Oren A."/>
            <person name="Chaudhuri R."/>
            <person name="La Ragione R.M."/>
            <person name="Hildebrand F."/>
            <person name="Pallen M.J."/>
        </authorList>
    </citation>
    <scope>NUCLEOTIDE SEQUENCE [LARGE SCALE GENOMIC DNA]</scope>
    <source>
        <strain evidence="2 3">Sa3CUN1</strain>
    </source>
</reference>
<dbReference type="Proteomes" id="UP000640335">
    <property type="component" value="Unassembled WGS sequence"/>
</dbReference>
<dbReference type="EMBL" id="JACSQZ010000010">
    <property type="protein sequence ID" value="MBD7914367.1"/>
    <property type="molecule type" value="Genomic_DNA"/>
</dbReference>
<proteinExistence type="predicted"/>
<keyword evidence="3" id="KW-1185">Reference proteome</keyword>
<dbReference type="PROSITE" id="PS51186">
    <property type="entry name" value="GNAT"/>
    <property type="match status" value="1"/>
</dbReference>
<gene>
    <name evidence="2" type="ORF">H9660_04345</name>
</gene>
<organism evidence="2 3">
    <name type="scientific">Clostridium gallinarum</name>
    <dbReference type="NCBI Taxonomy" id="2762246"/>
    <lineage>
        <taxon>Bacteria</taxon>
        <taxon>Bacillati</taxon>
        <taxon>Bacillota</taxon>
        <taxon>Clostridia</taxon>
        <taxon>Eubacteriales</taxon>
        <taxon>Clostridiaceae</taxon>
        <taxon>Clostridium</taxon>
    </lineage>
</organism>
<evidence type="ECO:0000313" key="3">
    <source>
        <dbReference type="Proteomes" id="UP000640335"/>
    </source>
</evidence>
<accession>A0ABR8Q1S0</accession>
<dbReference type="SUPFAM" id="SSF55729">
    <property type="entry name" value="Acyl-CoA N-acyltransferases (Nat)"/>
    <property type="match status" value="1"/>
</dbReference>
<dbReference type="Pfam" id="PF00583">
    <property type="entry name" value="Acetyltransf_1"/>
    <property type="match status" value="1"/>
</dbReference>